<keyword evidence="8" id="KW-0067">ATP-binding</keyword>
<evidence type="ECO:0000256" key="2">
    <source>
        <dbReference type="ARBA" id="ARBA00004370"/>
    </source>
</evidence>
<protein>
    <recommendedName>
        <fullName evidence="3">histidine kinase</fullName>
        <ecNumber evidence="3">2.7.13.3</ecNumber>
    </recommendedName>
</protein>
<dbReference type="PROSITE" id="PS50109">
    <property type="entry name" value="HIS_KIN"/>
    <property type="match status" value="1"/>
</dbReference>
<dbReference type="GO" id="GO:0000156">
    <property type="term" value="F:phosphorelay response regulator activity"/>
    <property type="evidence" value="ECO:0007669"/>
    <property type="project" value="TreeGrafter"/>
</dbReference>
<accession>A0A1Y3MMM6</accession>
<dbReference type="PANTHER" id="PTHR42878:SF12">
    <property type="entry name" value="SENSOR HISTIDINE KINASE YCBM"/>
    <property type="match status" value="1"/>
</dbReference>
<dbReference type="InterPro" id="IPR004358">
    <property type="entry name" value="Sig_transdc_His_kin-like_C"/>
</dbReference>
<evidence type="ECO:0000256" key="6">
    <source>
        <dbReference type="ARBA" id="ARBA00022741"/>
    </source>
</evidence>
<dbReference type="SUPFAM" id="SSF55874">
    <property type="entry name" value="ATPase domain of HSP90 chaperone/DNA topoisomerase II/histidine kinase"/>
    <property type="match status" value="1"/>
</dbReference>
<evidence type="ECO:0000256" key="4">
    <source>
        <dbReference type="ARBA" id="ARBA00022553"/>
    </source>
</evidence>
<gene>
    <name evidence="10" type="ORF">BW425_05705</name>
</gene>
<comment type="catalytic activity">
    <reaction evidence="1">
        <text>ATP + protein L-histidine = ADP + protein N-phospho-L-histidine.</text>
        <dbReference type="EC" id="2.7.13.3"/>
    </reaction>
</comment>
<dbReference type="SUPFAM" id="SSF47384">
    <property type="entry name" value="Homodimeric domain of signal transducing histidine kinase"/>
    <property type="match status" value="1"/>
</dbReference>
<dbReference type="SMART" id="SM00388">
    <property type="entry name" value="HisKA"/>
    <property type="match status" value="1"/>
</dbReference>
<evidence type="ECO:0000256" key="9">
    <source>
        <dbReference type="ARBA" id="ARBA00023012"/>
    </source>
</evidence>
<dbReference type="Proteomes" id="UP000195321">
    <property type="component" value="Unassembled WGS sequence"/>
</dbReference>
<dbReference type="RefSeq" id="WP_016132712.1">
    <property type="nucleotide sequence ID" value="NZ_CP189809.1"/>
</dbReference>
<dbReference type="PANTHER" id="PTHR42878">
    <property type="entry name" value="TWO-COMPONENT HISTIDINE KINASE"/>
    <property type="match status" value="1"/>
</dbReference>
<evidence type="ECO:0000256" key="3">
    <source>
        <dbReference type="ARBA" id="ARBA00012438"/>
    </source>
</evidence>
<dbReference type="EMBL" id="MWPX01000004">
    <property type="protein sequence ID" value="OUM49680.1"/>
    <property type="molecule type" value="Genomic_DNA"/>
</dbReference>
<dbReference type="InterPro" id="IPR036097">
    <property type="entry name" value="HisK_dim/P_sf"/>
</dbReference>
<evidence type="ECO:0000313" key="10">
    <source>
        <dbReference type="EMBL" id="OUM49680.1"/>
    </source>
</evidence>
<organism evidence="10 11">
    <name type="scientific">Bacillus pseudomycoides</name>
    <dbReference type="NCBI Taxonomy" id="64104"/>
    <lineage>
        <taxon>Bacteria</taxon>
        <taxon>Bacillati</taxon>
        <taxon>Bacillota</taxon>
        <taxon>Bacilli</taxon>
        <taxon>Bacillales</taxon>
        <taxon>Bacillaceae</taxon>
        <taxon>Bacillus</taxon>
        <taxon>Bacillus cereus group</taxon>
    </lineage>
</organism>
<evidence type="ECO:0000256" key="7">
    <source>
        <dbReference type="ARBA" id="ARBA00022777"/>
    </source>
</evidence>
<dbReference type="AlphaFoldDB" id="A0A1Y3MMM6"/>
<dbReference type="SMART" id="SM00387">
    <property type="entry name" value="HATPase_c"/>
    <property type="match status" value="1"/>
</dbReference>
<keyword evidence="6" id="KW-0547">Nucleotide-binding</keyword>
<dbReference type="GO" id="GO:0030295">
    <property type="term" value="F:protein kinase activator activity"/>
    <property type="evidence" value="ECO:0007669"/>
    <property type="project" value="TreeGrafter"/>
</dbReference>
<keyword evidence="9" id="KW-0902">Two-component regulatory system</keyword>
<dbReference type="InterPro" id="IPR003661">
    <property type="entry name" value="HisK_dim/P_dom"/>
</dbReference>
<dbReference type="PRINTS" id="PR00344">
    <property type="entry name" value="BCTRLSENSOR"/>
</dbReference>
<evidence type="ECO:0000256" key="5">
    <source>
        <dbReference type="ARBA" id="ARBA00022679"/>
    </source>
</evidence>
<name>A0A1Y3MMM6_9BACI</name>
<keyword evidence="4" id="KW-0597">Phosphoprotein</keyword>
<dbReference type="CDD" id="cd00075">
    <property type="entry name" value="HATPase"/>
    <property type="match status" value="1"/>
</dbReference>
<dbReference type="InterPro" id="IPR050351">
    <property type="entry name" value="BphY/WalK/GraS-like"/>
</dbReference>
<comment type="caution">
    <text evidence="10">The sequence shown here is derived from an EMBL/GenBank/DDBJ whole genome shotgun (WGS) entry which is preliminary data.</text>
</comment>
<dbReference type="Gene3D" id="3.30.565.10">
    <property type="entry name" value="Histidine kinase-like ATPase, C-terminal domain"/>
    <property type="match status" value="1"/>
</dbReference>
<keyword evidence="7 10" id="KW-0418">Kinase</keyword>
<keyword evidence="5" id="KW-0808">Transferase</keyword>
<dbReference type="Pfam" id="PF00512">
    <property type="entry name" value="HisKA"/>
    <property type="match status" value="1"/>
</dbReference>
<dbReference type="GO" id="GO:0007234">
    <property type="term" value="P:osmosensory signaling via phosphorelay pathway"/>
    <property type="evidence" value="ECO:0007669"/>
    <property type="project" value="TreeGrafter"/>
</dbReference>
<dbReference type="EC" id="2.7.13.3" evidence="3"/>
<dbReference type="InterPro" id="IPR003594">
    <property type="entry name" value="HATPase_dom"/>
</dbReference>
<evidence type="ECO:0000256" key="1">
    <source>
        <dbReference type="ARBA" id="ARBA00000085"/>
    </source>
</evidence>
<dbReference type="CDD" id="cd00082">
    <property type="entry name" value="HisKA"/>
    <property type="match status" value="1"/>
</dbReference>
<dbReference type="Gene3D" id="1.10.287.130">
    <property type="match status" value="1"/>
</dbReference>
<dbReference type="GO" id="GO:0000155">
    <property type="term" value="F:phosphorelay sensor kinase activity"/>
    <property type="evidence" value="ECO:0007669"/>
    <property type="project" value="InterPro"/>
</dbReference>
<sequence length="363" mass="41701">MKIGFRLGFHFIRSLCIGTFFMGIFMAIFMEGILPLIGINKDNKDTEALIVFSLFICTLILGAIIYGWHIGKPLFRIISWINHLAEGSYVTPESTKQMYNKKTGKLKGPYRLYKDVFLNIEHLTNRLREIENEREQLEKMKREWMAGISHDLKTPLTYITGYSALMLSPDHEWSEEEKEKFLQEIQQKGDHMKALIEDLNLSFRLHDSQIPLKKEEINIIEFTRRMIADMTNDPRSEHYHFSFHADKTNIIIPIDTKLLHRSLQNLFMNAVLHNPVETKIHTSILLKDTVHITIEDTGAGMDEVTVQNLFKQYYRGTTTNVSSEGTGLGMAIAQKIITAHGGSIHVDSEIEKGTTIHITLPTL</sequence>
<dbReference type="InterPro" id="IPR005467">
    <property type="entry name" value="His_kinase_dom"/>
</dbReference>
<proteinExistence type="predicted"/>
<evidence type="ECO:0000313" key="11">
    <source>
        <dbReference type="Proteomes" id="UP000195321"/>
    </source>
</evidence>
<dbReference type="Pfam" id="PF02518">
    <property type="entry name" value="HATPase_c"/>
    <property type="match status" value="1"/>
</dbReference>
<reference evidence="10 11" key="1">
    <citation type="submission" date="2017-02" db="EMBL/GenBank/DDBJ databases">
        <title>Bacillus pseudomycoides isolate FSL K6-0042.</title>
        <authorList>
            <person name="Kovac J."/>
        </authorList>
    </citation>
    <scope>NUCLEOTIDE SEQUENCE [LARGE SCALE GENOMIC DNA]</scope>
    <source>
        <strain evidence="10 11">FSL K6-0042</strain>
    </source>
</reference>
<comment type="subcellular location">
    <subcellularLocation>
        <location evidence="2">Membrane</location>
    </subcellularLocation>
</comment>
<dbReference type="InterPro" id="IPR036890">
    <property type="entry name" value="HATPase_C_sf"/>
</dbReference>
<dbReference type="GO" id="GO:0005524">
    <property type="term" value="F:ATP binding"/>
    <property type="evidence" value="ECO:0007669"/>
    <property type="project" value="UniProtKB-KW"/>
</dbReference>
<evidence type="ECO:0000256" key="8">
    <source>
        <dbReference type="ARBA" id="ARBA00022840"/>
    </source>
</evidence>